<dbReference type="PANTHER" id="PTHR43102">
    <property type="entry name" value="SLR1143 PROTEIN"/>
    <property type="match status" value="1"/>
</dbReference>
<accession>A0A0S2SM83</accession>
<dbReference type="SMART" id="SM00267">
    <property type="entry name" value="GGDEF"/>
    <property type="match status" value="1"/>
</dbReference>
<feature type="domain" description="GGDEF" evidence="1">
    <location>
        <begin position="194"/>
        <end position="318"/>
    </location>
</feature>
<evidence type="ECO:0000313" key="2">
    <source>
        <dbReference type="EMBL" id="ALP42774.1"/>
    </source>
</evidence>
<dbReference type="InterPro" id="IPR000160">
    <property type="entry name" value="GGDEF_dom"/>
</dbReference>
<dbReference type="InterPro" id="IPR003018">
    <property type="entry name" value="GAF"/>
</dbReference>
<evidence type="ECO:0000259" key="1">
    <source>
        <dbReference type="PROSITE" id="PS50887"/>
    </source>
</evidence>
<dbReference type="AlphaFoldDB" id="A0A0S2SM83"/>
<dbReference type="InterPro" id="IPR029787">
    <property type="entry name" value="Nucleotide_cyclase"/>
</dbReference>
<dbReference type="KEGG" id="asr:WL1483_3355"/>
<dbReference type="NCBIfam" id="TIGR00254">
    <property type="entry name" value="GGDEF"/>
    <property type="match status" value="1"/>
</dbReference>
<dbReference type="Gene3D" id="3.30.70.270">
    <property type="match status" value="1"/>
</dbReference>
<dbReference type="SMART" id="SM00065">
    <property type="entry name" value="GAF"/>
    <property type="match status" value="1"/>
</dbReference>
<dbReference type="PATRIC" id="fig|652.5.peg.3431"/>
<dbReference type="PROSITE" id="PS50887">
    <property type="entry name" value="GGDEF"/>
    <property type="match status" value="1"/>
</dbReference>
<dbReference type="InterPro" id="IPR043128">
    <property type="entry name" value="Rev_trsase/Diguanyl_cyclase"/>
</dbReference>
<proteinExistence type="predicted"/>
<sequence>MEEPAMSPDEPLRLETLRRIGLLDTPAEERFDRFTRLARRIFGVPIALISLIDRERQWFKSAWGINIAETPRRVSFCAHAILQSELMVVEDTHQDVRFWDNPLVVGSPHIRFYAAYPLKASNGCRLGTICILDRQPRQFHEPERALLRELGQIVVHEMEAGQWATLDELTQISNRRGFMMLAEKSFRLAQRQGYPVTLLYFDLDGFKQINDHLGHRVGDRALRRFAALMVETFRDADVCARLGGDEFVALLPYTDSAQAKLALQRFRQVIDEENREQPDYRLDFSVGAITHTPQAPLGDLESLLHHADTLMYRQKRSH</sequence>
<name>A0A0S2SM83_9GAMM</name>
<dbReference type="CDD" id="cd01949">
    <property type="entry name" value="GGDEF"/>
    <property type="match status" value="1"/>
</dbReference>
<reference evidence="2 3" key="2">
    <citation type="journal article" date="2016" name="Genome Announc.">
        <title>Complete Genome Sequence of the Highly Virulent Aeromonas schubertii Strain WL1483, Isolated from Diseased Snakehead Fish (Channa argus) in China.</title>
        <authorList>
            <person name="Liu L."/>
            <person name="Li N."/>
            <person name="Zhang D."/>
            <person name="Fu X."/>
            <person name="Shi C."/>
            <person name="Lin Q."/>
            <person name="Hao G."/>
        </authorList>
    </citation>
    <scope>NUCLEOTIDE SEQUENCE [LARGE SCALE GENOMIC DNA]</scope>
    <source>
        <strain evidence="2 3">WL1483</strain>
    </source>
</reference>
<organism evidence="2 3">
    <name type="scientific">Aeromonas schubertii</name>
    <dbReference type="NCBI Taxonomy" id="652"/>
    <lineage>
        <taxon>Bacteria</taxon>
        <taxon>Pseudomonadati</taxon>
        <taxon>Pseudomonadota</taxon>
        <taxon>Gammaproteobacteria</taxon>
        <taxon>Aeromonadales</taxon>
        <taxon>Aeromonadaceae</taxon>
        <taxon>Aeromonas</taxon>
    </lineage>
</organism>
<dbReference type="PANTHER" id="PTHR43102:SF2">
    <property type="entry name" value="GAF DOMAIN-CONTAINING PROTEIN"/>
    <property type="match status" value="1"/>
</dbReference>
<evidence type="ECO:0000313" key="3">
    <source>
        <dbReference type="Proteomes" id="UP000058114"/>
    </source>
</evidence>
<dbReference type="RefSeq" id="WP_060587249.1">
    <property type="nucleotide sequence ID" value="NZ_CP013067.1"/>
</dbReference>
<dbReference type="Pfam" id="PF01590">
    <property type="entry name" value="GAF"/>
    <property type="match status" value="1"/>
</dbReference>
<dbReference type="EMBL" id="CP013067">
    <property type="protein sequence ID" value="ALP42774.1"/>
    <property type="molecule type" value="Genomic_DNA"/>
</dbReference>
<dbReference type="Proteomes" id="UP000058114">
    <property type="component" value="Chromosome"/>
</dbReference>
<dbReference type="SUPFAM" id="SSF55781">
    <property type="entry name" value="GAF domain-like"/>
    <property type="match status" value="1"/>
</dbReference>
<protein>
    <submittedName>
        <fullName evidence="2">GAF sensor-containing diguanylate cyclase</fullName>
    </submittedName>
</protein>
<dbReference type="InterPro" id="IPR029016">
    <property type="entry name" value="GAF-like_dom_sf"/>
</dbReference>
<dbReference type="SUPFAM" id="SSF55073">
    <property type="entry name" value="Nucleotide cyclase"/>
    <property type="match status" value="1"/>
</dbReference>
<reference evidence="3" key="1">
    <citation type="submission" date="2015-10" db="EMBL/GenBank/DDBJ databases">
        <title>Complete Genome Sequence of Aeromonas schubertii strain WL1483.</title>
        <authorList>
            <person name="Liu L."/>
        </authorList>
    </citation>
    <scope>NUCLEOTIDE SEQUENCE [LARGE SCALE GENOMIC DNA]</scope>
    <source>
        <strain evidence="3">WL1483</strain>
    </source>
</reference>
<gene>
    <name evidence="2" type="ORF">WL1483_3355</name>
</gene>
<dbReference type="Gene3D" id="3.30.450.40">
    <property type="match status" value="1"/>
</dbReference>
<dbReference type="Pfam" id="PF00990">
    <property type="entry name" value="GGDEF"/>
    <property type="match status" value="1"/>
</dbReference>